<sequence>MEKNFDFNQVGKRMPYFTPDDFFAKMQSNILDAVQDMPQKNTEIKTNRRTVRKWLWPVSLSAAAAVAAMFAINIHFLAPNTPTASSDIQDVEQAFAQLSEGDQAYILDVYQDDVFINN</sequence>
<dbReference type="Proteomes" id="UP000421283">
    <property type="component" value="Unassembled WGS sequence"/>
</dbReference>
<name>A0AA91A5W0_9BACT</name>
<dbReference type="RefSeq" id="WP_153139101.1">
    <property type="nucleotide sequence ID" value="NZ_VZAP01000133.1"/>
</dbReference>
<evidence type="ECO:0000256" key="1">
    <source>
        <dbReference type="SAM" id="Phobius"/>
    </source>
</evidence>
<proteinExistence type="predicted"/>
<comment type="caution">
    <text evidence="2">The sequence shown here is derived from an EMBL/GenBank/DDBJ whole genome shotgun (WGS) entry which is preliminary data.</text>
</comment>
<evidence type="ECO:0000313" key="2">
    <source>
        <dbReference type="EMBL" id="MQO93179.1"/>
    </source>
</evidence>
<accession>A0AA91A5W0</accession>
<gene>
    <name evidence="2" type="ORF">F7D31_11015</name>
</gene>
<dbReference type="AlphaFoldDB" id="A0AA91A5W0"/>
<keyword evidence="1" id="KW-0812">Transmembrane</keyword>
<protein>
    <submittedName>
        <fullName evidence="2">Uncharacterized protein</fullName>
    </submittedName>
</protein>
<feature type="transmembrane region" description="Helical" evidence="1">
    <location>
        <begin position="54"/>
        <end position="78"/>
    </location>
</feature>
<evidence type="ECO:0000313" key="3">
    <source>
        <dbReference type="Proteomes" id="UP000421283"/>
    </source>
</evidence>
<keyword evidence="1" id="KW-0472">Membrane</keyword>
<reference evidence="3" key="1">
    <citation type="submission" date="2019-09" db="EMBL/GenBank/DDBJ databases">
        <title>Distinct polysaccharide growth profiles of human intestinal Prevotella copri isolates.</title>
        <authorList>
            <person name="Fehlner-Peach H."/>
            <person name="Magnabosco C."/>
            <person name="Raghavan V."/>
            <person name="Scher J.U."/>
            <person name="Tett A."/>
            <person name="Cox L.M."/>
            <person name="Gottsegen C."/>
            <person name="Watters A."/>
            <person name="Wiltshire- Gordon J.D."/>
            <person name="Segata N."/>
            <person name="Bonneau R."/>
            <person name="Littman D.R."/>
        </authorList>
    </citation>
    <scope>NUCLEOTIDE SEQUENCE [LARGE SCALE GENOMIC DNA]</scope>
    <source>
        <strain evidence="3">iAU3127</strain>
    </source>
</reference>
<keyword evidence="1" id="KW-1133">Transmembrane helix</keyword>
<dbReference type="EMBL" id="VZAP01000133">
    <property type="protein sequence ID" value="MQO93179.1"/>
    <property type="molecule type" value="Genomic_DNA"/>
</dbReference>
<organism evidence="2 3">
    <name type="scientific">Segatella copri</name>
    <dbReference type="NCBI Taxonomy" id="165179"/>
    <lineage>
        <taxon>Bacteria</taxon>
        <taxon>Pseudomonadati</taxon>
        <taxon>Bacteroidota</taxon>
        <taxon>Bacteroidia</taxon>
        <taxon>Bacteroidales</taxon>
        <taxon>Prevotellaceae</taxon>
        <taxon>Segatella</taxon>
    </lineage>
</organism>